<dbReference type="AlphaFoldDB" id="A0A4Y1R602"/>
<evidence type="ECO:0000256" key="2">
    <source>
        <dbReference type="ARBA" id="ARBA00009748"/>
    </source>
</evidence>
<dbReference type="InterPro" id="IPR000528">
    <property type="entry name" value="Plant_nsLTP"/>
</dbReference>
<keyword evidence="4" id="KW-0446">Lipid-binding</keyword>
<comment type="function">
    <text evidence="1">Plant non-specific lipid-transfer proteins transfer phospholipids as well as galactolipids across membranes. May play a role in wax or cutin deposition in the cell walls of expanding epidermal cells and certain secretory tissues.</text>
</comment>
<keyword evidence="3" id="KW-0813">Transport</keyword>
<reference evidence="7" key="1">
    <citation type="journal article" date="2019" name="Science">
        <title>Mutation of a bHLH transcription factor allowed almond domestication.</title>
        <authorList>
            <person name="Sanchez-Perez R."/>
            <person name="Pavan S."/>
            <person name="Mazzeo R."/>
            <person name="Moldovan C."/>
            <person name="Aiese Cigliano R."/>
            <person name="Del Cueto J."/>
            <person name="Ricciardi F."/>
            <person name="Lotti C."/>
            <person name="Ricciardi L."/>
            <person name="Dicenta F."/>
            <person name="Lopez-Marques R.L."/>
            <person name="Lindberg Moller B."/>
        </authorList>
    </citation>
    <scope>NUCLEOTIDE SEQUENCE</scope>
</reference>
<dbReference type="Gene3D" id="1.10.110.10">
    <property type="entry name" value="Plant lipid-transfer and hydrophobic proteins"/>
    <property type="match status" value="1"/>
</dbReference>
<protein>
    <submittedName>
        <fullName evidence="7">Bifunctional inhibitor/lipid-transfer protein/seed storage 2S albumin superfamily protein</fullName>
    </submittedName>
</protein>
<keyword evidence="5" id="KW-1015">Disulfide bond</keyword>
<evidence type="ECO:0000259" key="6">
    <source>
        <dbReference type="Pfam" id="PF00234"/>
    </source>
</evidence>
<gene>
    <name evidence="7" type="ORF">Prudu_009184</name>
</gene>
<sequence>MVQFRERGGYAIPRPRHTKASLKTYRVVCGSANAQQASQFCAYAWHEFSNCLRFLTGLYPQYPSLECCEAVRTLNLVAQGDELAPGNICQCIEDMASVYRIPFVASLIQDLPIKCNAHLSFPISNSMDCTQ</sequence>
<evidence type="ECO:0000256" key="4">
    <source>
        <dbReference type="ARBA" id="ARBA00023121"/>
    </source>
</evidence>
<dbReference type="GO" id="GO:0008289">
    <property type="term" value="F:lipid binding"/>
    <property type="evidence" value="ECO:0007669"/>
    <property type="project" value="UniProtKB-KW"/>
</dbReference>
<dbReference type="GO" id="GO:0006869">
    <property type="term" value="P:lipid transport"/>
    <property type="evidence" value="ECO:0007669"/>
    <property type="project" value="InterPro"/>
</dbReference>
<organism evidence="7">
    <name type="scientific">Prunus dulcis</name>
    <name type="common">Almond</name>
    <name type="synonym">Amygdalus dulcis</name>
    <dbReference type="NCBI Taxonomy" id="3755"/>
    <lineage>
        <taxon>Eukaryota</taxon>
        <taxon>Viridiplantae</taxon>
        <taxon>Streptophyta</taxon>
        <taxon>Embryophyta</taxon>
        <taxon>Tracheophyta</taxon>
        <taxon>Spermatophyta</taxon>
        <taxon>Magnoliopsida</taxon>
        <taxon>eudicotyledons</taxon>
        <taxon>Gunneridae</taxon>
        <taxon>Pentapetalae</taxon>
        <taxon>rosids</taxon>
        <taxon>fabids</taxon>
        <taxon>Rosales</taxon>
        <taxon>Rosaceae</taxon>
        <taxon>Amygdaloideae</taxon>
        <taxon>Amygdaleae</taxon>
        <taxon>Prunus</taxon>
    </lineage>
</organism>
<feature type="domain" description="Bifunctional inhibitor/plant lipid transfer protein/seed storage helical" evidence="6">
    <location>
        <begin position="41"/>
        <end position="129"/>
    </location>
</feature>
<proteinExistence type="inferred from homology"/>
<dbReference type="SUPFAM" id="SSF47699">
    <property type="entry name" value="Bifunctional inhibitor/lipid-transfer protein/seed storage 2S albumin"/>
    <property type="match status" value="1"/>
</dbReference>
<dbReference type="InterPro" id="IPR016140">
    <property type="entry name" value="Bifunc_inhib/LTP/seed_store"/>
</dbReference>
<evidence type="ECO:0000256" key="3">
    <source>
        <dbReference type="ARBA" id="ARBA00022448"/>
    </source>
</evidence>
<comment type="similarity">
    <text evidence="2">Belongs to the plant LTP family.</text>
</comment>
<name>A0A4Y1R602_PRUDU</name>
<dbReference type="EMBL" id="AP019299">
    <property type="protein sequence ID" value="BBG99474.1"/>
    <property type="molecule type" value="Genomic_DNA"/>
</dbReference>
<evidence type="ECO:0000256" key="5">
    <source>
        <dbReference type="ARBA" id="ARBA00023157"/>
    </source>
</evidence>
<dbReference type="InterPro" id="IPR036312">
    <property type="entry name" value="Bifun_inhib/LTP/seed_sf"/>
</dbReference>
<dbReference type="Pfam" id="PF00234">
    <property type="entry name" value="Tryp_alpha_amyl"/>
    <property type="match status" value="1"/>
</dbReference>
<evidence type="ECO:0000313" key="7">
    <source>
        <dbReference type="EMBL" id="BBG99474.1"/>
    </source>
</evidence>
<dbReference type="PANTHER" id="PTHR33076">
    <property type="entry name" value="NON-SPECIFIC LIPID-TRANSFER PROTEIN 2-RELATED"/>
    <property type="match status" value="1"/>
</dbReference>
<accession>A0A4Y1R602</accession>
<evidence type="ECO:0000256" key="1">
    <source>
        <dbReference type="ARBA" id="ARBA00003211"/>
    </source>
</evidence>